<organism evidence="7 8">
    <name type="scientific">Cicer arietinum</name>
    <name type="common">Chickpea</name>
    <name type="synonym">Garbanzo</name>
    <dbReference type="NCBI Taxonomy" id="3827"/>
    <lineage>
        <taxon>Eukaryota</taxon>
        <taxon>Viridiplantae</taxon>
        <taxon>Streptophyta</taxon>
        <taxon>Embryophyta</taxon>
        <taxon>Tracheophyta</taxon>
        <taxon>Spermatophyta</taxon>
        <taxon>Magnoliopsida</taxon>
        <taxon>eudicotyledons</taxon>
        <taxon>Gunneridae</taxon>
        <taxon>Pentapetalae</taxon>
        <taxon>rosids</taxon>
        <taxon>fabids</taxon>
        <taxon>Fabales</taxon>
        <taxon>Fabaceae</taxon>
        <taxon>Papilionoideae</taxon>
        <taxon>50 kb inversion clade</taxon>
        <taxon>NPAAA clade</taxon>
        <taxon>Hologalegina</taxon>
        <taxon>IRL clade</taxon>
        <taxon>Cicereae</taxon>
        <taxon>Cicer</taxon>
    </lineage>
</organism>
<evidence type="ECO:0000256" key="1">
    <source>
        <dbReference type="ARBA" id="ARBA00022723"/>
    </source>
</evidence>
<proteinExistence type="predicted"/>
<evidence type="ECO:0000256" key="2">
    <source>
        <dbReference type="ARBA" id="ARBA00022771"/>
    </source>
</evidence>
<feature type="region of interest" description="Disordered" evidence="5">
    <location>
        <begin position="742"/>
        <end position="794"/>
    </location>
</feature>
<dbReference type="RefSeq" id="XP_012570293.1">
    <property type="nucleotide sequence ID" value="XM_012714839.1"/>
</dbReference>
<gene>
    <name evidence="8" type="primary">LOC105851909</name>
</gene>
<dbReference type="InterPro" id="IPR007527">
    <property type="entry name" value="Znf_SWIM"/>
</dbReference>
<feature type="domain" description="SWIM-type" evidence="6">
    <location>
        <begin position="663"/>
        <end position="695"/>
    </location>
</feature>
<reference evidence="7" key="1">
    <citation type="journal article" date="2013" name="Nat. Biotechnol.">
        <title>Draft genome sequence of chickpea (Cicer arietinum) provides a resource for trait improvement.</title>
        <authorList>
            <person name="Varshney R.K."/>
            <person name="Song C."/>
            <person name="Saxena R.K."/>
            <person name="Azam S."/>
            <person name="Yu S."/>
            <person name="Sharpe A.G."/>
            <person name="Cannon S."/>
            <person name="Baek J."/>
            <person name="Rosen B.D."/>
            <person name="Tar'an B."/>
            <person name="Millan T."/>
            <person name="Zhang X."/>
            <person name="Ramsay L.D."/>
            <person name="Iwata A."/>
            <person name="Wang Y."/>
            <person name="Nelson W."/>
            <person name="Farmer A.D."/>
            <person name="Gaur P.M."/>
            <person name="Soderlund C."/>
            <person name="Penmetsa R.V."/>
            <person name="Xu C."/>
            <person name="Bharti A.K."/>
            <person name="He W."/>
            <person name="Winter P."/>
            <person name="Zhao S."/>
            <person name="Hane J.K."/>
            <person name="Carrasquilla-Garcia N."/>
            <person name="Condie J.A."/>
            <person name="Upadhyaya H.D."/>
            <person name="Luo M.C."/>
            <person name="Thudi M."/>
            <person name="Gowda C.L."/>
            <person name="Singh N.P."/>
            <person name="Lichtenzveig J."/>
            <person name="Gali K.K."/>
            <person name="Rubio J."/>
            <person name="Nadarajan N."/>
            <person name="Dolezel J."/>
            <person name="Bansal K.C."/>
            <person name="Xu X."/>
            <person name="Edwards D."/>
            <person name="Zhang G."/>
            <person name="Kahl G."/>
            <person name="Gil J."/>
            <person name="Singh K.B."/>
            <person name="Datta S.K."/>
            <person name="Jackson S.A."/>
            <person name="Wang J."/>
            <person name="Cook D.R."/>
        </authorList>
    </citation>
    <scope>NUCLEOTIDE SEQUENCE [LARGE SCALE GENOMIC DNA]</scope>
    <source>
        <strain evidence="7">cv. CDC Frontier</strain>
    </source>
</reference>
<feature type="compositionally biased region" description="Basic and acidic residues" evidence="5">
    <location>
        <begin position="755"/>
        <end position="766"/>
    </location>
</feature>
<keyword evidence="1" id="KW-0479">Metal-binding</keyword>
<keyword evidence="3" id="KW-0862">Zinc</keyword>
<dbReference type="AlphaFoldDB" id="A0A1S3E4D6"/>
<evidence type="ECO:0000256" key="4">
    <source>
        <dbReference type="PROSITE-ProRule" id="PRU00325"/>
    </source>
</evidence>
<dbReference type="Proteomes" id="UP000087171">
    <property type="component" value="Chromosome Ca4"/>
</dbReference>
<accession>A0A1S3E4D6</accession>
<evidence type="ECO:0000259" key="6">
    <source>
        <dbReference type="PROSITE" id="PS50966"/>
    </source>
</evidence>
<evidence type="ECO:0000313" key="7">
    <source>
        <dbReference type="Proteomes" id="UP000087171"/>
    </source>
</evidence>
<dbReference type="InterPro" id="IPR018289">
    <property type="entry name" value="MULE_transposase_dom"/>
</dbReference>
<dbReference type="SMART" id="SM00575">
    <property type="entry name" value="ZnF_PMZ"/>
    <property type="match status" value="1"/>
</dbReference>
<name>A0A1S3E4D6_CICAR</name>
<dbReference type="InterPro" id="IPR006564">
    <property type="entry name" value="Znf_PMZ"/>
</dbReference>
<dbReference type="OrthoDB" id="683469at2759"/>
<dbReference type="PANTHER" id="PTHR31973:SF195">
    <property type="entry name" value="MUDR FAMILY TRANSPOSASE"/>
    <property type="match status" value="1"/>
</dbReference>
<keyword evidence="2 4" id="KW-0863">Zinc-finger</keyword>
<dbReference type="Pfam" id="PF10551">
    <property type="entry name" value="MULE"/>
    <property type="match status" value="1"/>
</dbReference>
<dbReference type="STRING" id="3827.A0A1S3E4D6"/>
<dbReference type="PROSITE" id="PS50966">
    <property type="entry name" value="ZF_SWIM"/>
    <property type="match status" value="1"/>
</dbReference>
<dbReference type="PANTHER" id="PTHR31973">
    <property type="entry name" value="POLYPROTEIN, PUTATIVE-RELATED"/>
    <property type="match status" value="1"/>
</dbReference>
<protein>
    <submittedName>
        <fullName evidence="8">Uncharacterized protein LOC105851909</fullName>
    </submittedName>
</protein>
<keyword evidence="7" id="KW-1185">Reference proteome</keyword>
<evidence type="ECO:0000256" key="3">
    <source>
        <dbReference type="ARBA" id="ARBA00022833"/>
    </source>
</evidence>
<reference evidence="8" key="2">
    <citation type="submission" date="2025-08" db="UniProtKB">
        <authorList>
            <consortium name="RefSeq"/>
        </authorList>
    </citation>
    <scope>IDENTIFICATION</scope>
    <source>
        <tissue evidence="8">Etiolated seedlings</tissue>
    </source>
</reference>
<evidence type="ECO:0000313" key="8">
    <source>
        <dbReference type="RefSeq" id="XP_012570293.1"/>
    </source>
</evidence>
<evidence type="ECO:0000256" key="5">
    <source>
        <dbReference type="SAM" id="MobiDB-lite"/>
    </source>
</evidence>
<sequence length="794" mass="91596">MAPSEFFVLVYYNGHVERTNIEGVVFACANTSLIKVKKNIKLDGLIKCIQAKIQPDNSQRVVDVIYRYLITLALGHVRYESLNLLGDDDVHMMFGMFIASKCLGISTIEIYAQLVDDPRDDTQVSLPSSYPNSIPCSYHFIETQIHHQSIASSSQHPSTSTHDIDLNTPYDGPISVVAGVHNEEVGDFSENEDDILAEVVVDDDDDDQEPVVECPSTTIFFSDPLSHFRNITTDNMNYVDNEFVNSMSKNQSYLVPDPDNLQVGMTFPTKDVAMQCVKEYHMHNSTSFVVAHYDSTRWIVHYPTILVSVLIAHIRPQYTYTTTYRKTWIAKQKVIERIYGNWEESHKELPRWILAFKHYLPCIVTDIEVGPFIEDGQRVPSKAVFHRLFWSFQPCIIGFDHCKPVVLVDGTWLYGKYRETLLMAIAQDGDGHTIPIAYAIVEGEPSDGWFFFLSRLRMFVTPQPNLCLISDRHESIKSVVRRVNNNWHHVFCVRHISQNFMRTFKNGLMKDLVTSMGYAMTQPNITYFRRQINDWGQDAVKWLDDIPKEQWLQAYHEGRRWGHMATNLSECMNNVLKGTRNLPISSLVQATYYRVTTKFEERGTHAQAMMTSSLIYSNTIIQNLNKERAMSNSHEVVIHNRAHSIFTVKELVRPPSGRPVGTFKVDLDKRWCDCGEFQALHYPCSHVIAACSFIHHDYMMYVSSKYTLQCIFDVYKEEFPAIPLQSYWPEYNGIELCHNPAMKRDPKGRPQSTRIHTEMDQREKNTPPKRCGLCRNERHSKNKCPYRTDASNRN</sequence>
<dbReference type="Pfam" id="PF04434">
    <property type="entry name" value="SWIM"/>
    <property type="match status" value="1"/>
</dbReference>
<dbReference type="GO" id="GO:0008270">
    <property type="term" value="F:zinc ion binding"/>
    <property type="evidence" value="ECO:0007669"/>
    <property type="project" value="UniProtKB-KW"/>
</dbReference>